<keyword evidence="2" id="KW-1185">Reference proteome</keyword>
<dbReference type="EMBL" id="EQ973213">
    <property type="protein sequence ID" value="EFR53555.1"/>
    <property type="molecule type" value="Genomic_DNA"/>
</dbReference>
<gene>
    <name evidence="1" type="ORF">BFAG_02250</name>
</gene>
<name>A0ABN0BKZ3_BACFG</name>
<evidence type="ECO:0000313" key="1">
    <source>
        <dbReference type="EMBL" id="EFR53555.1"/>
    </source>
</evidence>
<organism evidence="1 2">
    <name type="scientific">Bacteroides fragilis 3_1_12</name>
    <dbReference type="NCBI Taxonomy" id="457424"/>
    <lineage>
        <taxon>Bacteria</taxon>
        <taxon>Pseudomonadati</taxon>
        <taxon>Bacteroidota</taxon>
        <taxon>Bacteroidia</taxon>
        <taxon>Bacteroidales</taxon>
        <taxon>Bacteroidaceae</taxon>
        <taxon>Bacteroides</taxon>
    </lineage>
</organism>
<sequence>MYVLRKSVLLEKQFVNLIFKTCQNSLFGFLSGGLGKKSREIASLFFVLADITSVRLLSDSNWNPFW</sequence>
<accession>A0ABN0BKZ3</accession>
<proteinExistence type="predicted"/>
<protein>
    <recommendedName>
        <fullName evidence="3">Transposase</fullName>
    </recommendedName>
</protein>
<evidence type="ECO:0008006" key="3">
    <source>
        <dbReference type="Google" id="ProtNLM"/>
    </source>
</evidence>
<dbReference type="Proteomes" id="UP000005101">
    <property type="component" value="Unassembled WGS sequence"/>
</dbReference>
<reference evidence="1 2" key="1">
    <citation type="submission" date="2008-12" db="EMBL/GenBank/DDBJ databases">
        <title>Annotation of Bacteroides fragilis strain 3_1_12.</title>
        <authorList>
            <consortium name="The Broad Institute Genome Sequencing Platform"/>
            <person name="Ward D."/>
            <person name="Young S.K."/>
            <person name="Kodira C.D."/>
            <person name="Zeng Q."/>
            <person name="Koehrsen M."/>
            <person name="Alvarado L."/>
            <person name="Berlin A."/>
            <person name="Borenstein D."/>
            <person name="Chen Z."/>
            <person name="Engels R."/>
            <person name="Freedman E."/>
            <person name="Gellesch M."/>
            <person name="Goldberg J."/>
            <person name="Griggs A."/>
            <person name="Gujja S."/>
            <person name="Heiman D."/>
            <person name="Hepburn T."/>
            <person name="Howarth C."/>
            <person name="Jen D."/>
            <person name="Larson L."/>
            <person name="Lewis B."/>
            <person name="Mehta T."/>
            <person name="Park D."/>
            <person name="Pearson M."/>
            <person name="Roberts A."/>
            <person name="Saif S."/>
            <person name="Shea T."/>
            <person name="Shenoy N."/>
            <person name="Sisk P."/>
            <person name="Stolte C."/>
            <person name="Sykes S."/>
            <person name="Walk T."/>
            <person name="White J."/>
            <person name="Yandava C."/>
            <person name="Allen-Vercoe E."/>
            <person name="Strauss J."/>
            <person name="Ambrose C."/>
            <person name="Lander E."/>
            <person name="Nusbaum C."/>
            <person name="Galagan J."/>
            <person name="Birren B."/>
        </authorList>
    </citation>
    <scope>NUCLEOTIDE SEQUENCE [LARGE SCALE GENOMIC DNA]</scope>
    <source>
        <strain evidence="1 2">3_1_12</strain>
    </source>
</reference>
<evidence type="ECO:0000313" key="2">
    <source>
        <dbReference type="Proteomes" id="UP000005101"/>
    </source>
</evidence>